<evidence type="ECO:0000313" key="2">
    <source>
        <dbReference type="EMBL" id="POW14152.1"/>
    </source>
</evidence>
<dbReference type="VEuPathDB" id="FungiDB:PSTT_03159"/>
<feature type="region of interest" description="Disordered" evidence="1">
    <location>
        <begin position="1"/>
        <end position="86"/>
    </location>
</feature>
<protein>
    <submittedName>
        <fullName evidence="2">Uncharacterized protein</fullName>
    </submittedName>
</protein>
<evidence type="ECO:0000313" key="3">
    <source>
        <dbReference type="Proteomes" id="UP000239156"/>
    </source>
</evidence>
<feature type="compositionally biased region" description="Basic and acidic residues" evidence="1">
    <location>
        <begin position="16"/>
        <end position="25"/>
    </location>
</feature>
<evidence type="ECO:0000256" key="1">
    <source>
        <dbReference type="SAM" id="MobiDB-lite"/>
    </source>
</evidence>
<sequence length="167" mass="18463">MTPIDISSSSSEEESYPERPPRPPSKEAFTPGTPLRRASNTTSSQPQTEPGSASPRSASPRLASPLHTSPHPTSPQLGPDHDESEADFVARQILDNTAEHQLVIPSDTVESALQALYCQYITLLRESITIPSEVRRQRLMEFRQIIHPLLEAREHAYLSGPAPPQEH</sequence>
<accession>A0A2S4VX96</accession>
<dbReference type="AlphaFoldDB" id="A0A2S4VX96"/>
<organism evidence="2 3">
    <name type="scientific">Puccinia striiformis</name>
    <dbReference type="NCBI Taxonomy" id="27350"/>
    <lineage>
        <taxon>Eukaryota</taxon>
        <taxon>Fungi</taxon>
        <taxon>Dikarya</taxon>
        <taxon>Basidiomycota</taxon>
        <taxon>Pucciniomycotina</taxon>
        <taxon>Pucciniomycetes</taxon>
        <taxon>Pucciniales</taxon>
        <taxon>Pucciniaceae</taxon>
        <taxon>Puccinia</taxon>
    </lineage>
</organism>
<reference evidence="2" key="1">
    <citation type="submission" date="2017-12" db="EMBL/GenBank/DDBJ databases">
        <title>Gene loss provides genomic basis for host adaptation in cereal stripe rust fungi.</title>
        <authorList>
            <person name="Xia C."/>
        </authorList>
    </citation>
    <scope>NUCLEOTIDE SEQUENCE [LARGE SCALE GENOMIC DNA]</scope>
    <source>
        <strain evidence="2">93-210</strain>
    </source>
</reference>
<proteinExistence type="predicted"/>
<keyword evidence="3" id="KW-1185">Reference proteome</keyword>
<feature type="compositionally biased region" description="Low complexity" evidence="1">
    <location>
        <begin position="52"/>
        <end position="75"/>
    </location>
</feature>
<dbReference type="Proteomes" id="UP000239156">
    <property type="component" value="Unassembled WGS sequence"/>
</dbReference>
<name>A0A2S4VX96_9BASI</name>
<dbReference type="EMBL" id="PKSL01000020">
    <property type="protein sequence ID" value="POW14152.1"/>
    <property type="molecule type" value="Genomic_DNA"/>
</dbReference>
<feature type="compositionally biased region" description="Polar residues" evidence="1">
    <location>
        <begin position="38"/>
        <end position="51"/>
    </location>
</feature>
<gene>
    <name evidence="2" type="ORF">PSTT_03159</name>
</gene>
<comment type="caution">
    <text evidence="2">The sequence shown here is derived from an EMBL/GenBank/DDBJ whole genome shotgun (WGS) entry which is preliminary data.</text>
</comment>